<organism evidence="1 2">
    <name type="scientific">Portunus trituberculatus</name>
    <name type="common">Swimming crab</name>
    <name type="synonym">Neptunus trituberculatus</name>
    <dbReference type="NCBI Taxonomy" id="210409"/>
    <lineage>
        <taxon>Eukaryota</taxon>
        <taxon>Metazoa</taxon>
        <taxon>Ecdysozoa</taxon>
        <taxon>Arthropoda</taxon>
        <taxon>Crustacea</taxon>
        <taxon>Multicrustacea</taxon>
        <taxon>Malacostraca</taxon>
        <taxon>Eumalacostraca</taxon>
        <taxon>Eucarida</taxon>
        <taxon>Decapoda</taxon>
        <taxon>Pleocyemata</taxon>
        <taxon>Brachyura</taxon>
        <taxon>Eubrachyura</taxon>
        <taxon>Portunoidea</taxon>
        <taxon>Portunidae</taxon>
        <taxon>Portuninae</taxon>
        <taxon>Portunus</taxon>
    </lineage>
</organism>
<reference evidence="1 2" key="1">
    <citation type="submission" date="2019-05" db="EMBL/GenBank/DDBJ databases">
        <title>Another draft genome of Portunus trituberculatus and its Hox gene families provides insights of decapod evolution.</title>
        <authorList>
            <person name="Jeong J.-H."/>
            <person name="Song I."/>
            <person name="Kim S."/>
            <person name="Choi T."/>
            <person name="Kim D."/>
            <person name="Ryu S."/>
            <person name="Kim W."/>
        </authorList>
    </citation>
    <scope>NUCLEOTIDE SEQUENCE [LARGE SCALE GENOMIC DNA]</scope>
    <source>
        <tissue evidence="1">Muscle</tissue>
    </source>
</reference>
<dbReference type="EMBL" id="VSRR010034179">
    <property type="protein sequence ID" value="MPC72117.1"/>
    <property type="molecule type" value="Genomic_DNA"/>
</dbReference>
<accession>A0A5B7HS93</accession>
<evidence type="ECO:0000313" key="1">
    <source>
        <dbReference type="EMBL" id="MPC72117.1"/>
    </source>
</evidence>
<protein>
    <submittedName>
        <fullName evidence="1">Uncharacterized protein</fullName>
    </submittedName>
</protein>
<dbReference type="Proteomes" id="UP000324222">
    <property type="component" value="Unassembled WGS sequence"/>
</dbReference>
<comment type="caution">
    <text evidence="1">The sequence shown here is derived from an EMBL/GenBank/DDBJ whole genome shotgun (WGS) entry which is preliminary data.</text>
</comment>
<dbReference type="AlphaFoldDB" id="A0A5B7HS93"/>
<name>A0A5B7HS93_PORTR</name>
<sequence>MLRESRLNSGVVRTLGVVTDSVPHRVTQSVDGRQ</sequence>
<proteinExistence type="predicted"/>
<keyword evidence="2" id="KW-1185">Reference proteome</keyword>
<gene>
    <name evidence="1" type="ORF">E2C01_066411</name>
</gene>
<evidence type="ECO:0000313" key="2">
    <source>
        <dbReference type="Proteomes" id="UP000324222"/>
    </source>
</evidence>